<accession>A0A933S9H3</accession>
<comment type="similarity">
    <text evidence="8 9">Belongs to the TonB-dependent receptor family.</text>
</comment>
<evidence type="ECO:0000256" key="1">
    <source>
        <dbReference type="ARBA" id="ARBA00004571"/>
    </source>
</evidence>
<dbReference type="Gene3D" id="2.170.130.10">
    <property type="entry name" value="TonB-dependent receptor, plug domain"/>
    <property type="match status" value="1"/>
</dbReference>
<keyword evidence="10" id="KW-0732">Signal</keyword>
<evidence type="ECO:0000256" key="9">
    <source>
        <dbReference type="RuleBase" id="RU003357"/>
    </source>
</evidence>
<dbReference type="PANTHER" id="PTHR30069:SF39">
    <property type="entry name" value="BLL6183 PROTEIN"/>
    <property type="match status" value="1"/>
</dbReference>
<sequence length="703" mass="76095">MKTYTGGAAVVGGLILAAATWAPAALAGETTPAPLRMQDTITVLKPVTVQGARGAADGRASGTSVRMDRSKLVRFAPATVSDAIVAIPGVDMSKTGPWASHVSMRGLSGERVLVLVDGVRLQTGRGHGAQTSLVSMDRIETVDATPGAGGASNGSDALAGTLELSTHRPLLAERTRASLTLNLRGASQGGEHSEFARFRWMARNCGAELSAGTAALGELVTPDSTYAHSGYREQDVAVRGVYRHGIAHLDLEHSMHASYSIGLPAFQSTLGSDAGFPLVGRDADRLELSLTPEHANAPAAKLLMVQQRFRTNYDETVINERYLRGRLVATAQSDARSRITMWSKSVQPSITWRDFRAFAEWRRESTTGPNYGDSTVRNTAGEVTYHESRVTEDVPPARREVWGAGISGAVRPYGFRLDGGARWDHMHSVTSPGEGSWRTPSNVTDKNVSGEAGLSRAIGEVTPYVHVASNFRAPNLEERYVNMLVHGGLMVFGNEKLRPETSLSTEVGVKTGELFGGKVSSTRLSAYRSDVEDLIAIRYVTLVFGVPRFENQNIDRARLEGVEAQADLRFGRVQPSIAVAFPRGTDRNTGEPISDLGAARATFDVRVPAPRFVPLGTVAFRVRWTNASRTSRGEDVLARPAFWTASAEAGMTALRARWTLAVRNLTNTRYFEPLSFIPEPGRSFTLSVRRDVALPWLTPNTER</sequence>
<evidence type="ECO:0000256" key="7">
    <source>
        <dbReference type="ARBA" id="ARBA00023237"/>
    </source>
</evidence>
<evidence type="ECO:0000256" key="2">
    <source>
        <dbReference type="ARBA" id="ARBA00022448"/>
    </source>
</evidence>
<dbReference type="GO" id="GO:0044718">
    <property type="term" value="P:siderophore transmembrane transport"/>
    <property type="evidence" value="ECO:0007669"/>
    <property type="project" value="TreeGrafter"/>
</dbReference>
<dbReference type="Pfam" id="PF07715">
    <property type="entry name" value="Plug"/>
    <property type="match status" value="1"/>
</dbReference>
<evidence type="ECO:0000256" key="5">
    <source>
        <dbReference type="ARBA" id="ARBA00023077"/>
    </source>
</evidence>
<feature type="signal peptide" evidence="10">
    <location>
        <begin position="1"/>
        <end position="27"/>
    </location>
</feature>
<reference evidence="13" key="1">
    <citation type="submission" date="2020-07" db="EMBL/GenBank/DDBJ databases">
        <title>Huge and variable diversity of episymbiotic CPR bacteria and DPANN archaea in groundwater ecosystems.</title>
        <authorList>
            <person name="He C.Y."/>
            <person name="Keren R."/>
            <person name="Whittaker M."/>
            <person name="Farag I.F."/>
            <person name="Doudna J."/>
            <person name="Cate J.H.D."/>
            <person name="Banfield J.F."/>
        </authorList>
    </citation>
    <scope>NUCLEOTIDE SEQUENCE</scope>
    <source>
        <strain evidence="13">NC_groundwater_1813_Pr3_B-0.1um_71_17</strain>
    </source>
</reference>
<evidence type="ECO:0000256" key="4">
    <source>
        <dbReference type="ARBA" id="ARBA00022692"/>
    </source>
</evidence>
<keyword evidence="2 8" id="KW-0813">Transport</keyword>
<dbReference type="Proteomes" id="UP000696931">
    <property type="component" value="Unassembled WGS sequence"/>
</dbReference>
<dbReference type="InterPro" id="IPR036942">
    <property type="entry name" value="Beta-barrel_TonB_sf"/>
</dbReference>
<evidence type="ECO:0000256" key="10">
    <source>
        <dbReference type="SAM" id="SignalP"/>
    </source>
</evidence>
<evidence type="ECO:0000256" key="3">
    <source>
        <dbReference type="ARBA" id="ARBA00022452"/>
    </source>
</evidence>
<proteinExistence type="inferred from homology"/>
<gene>
    <name evidence="13" type="ORF">HZA61_01640</name>
</gene>
<feature type="domain" description="TonB-dependent receptor plug" evidence="12">
    <location>
        <begin position="67"/>
        <end position="161"/>
    </location>
</feature>
<feature type="domain" description="TonB-dependent receptor-like beta-barrel" evidence="11">
    <location>
        <begin position="278"/>
        <end position="665"/>
    </location>
</feature>
<dbReference type="GO" id="GO:0009279">
    <property type="term" value="C:cell outer membrane"/>
    <property type="evidence" value="ECO:0007669"/>
    <property type="project" value="UniProtKB-SubCell"/>
</dbReference>
<dbReference type="Gene3D" id="2.40.170.20">
    <property type="entry name" value="TonB-dependent receptor, beta-barrel domain"/>
    <property type="match status" value="1"/>
</dbReference>
<keyword evidence="4 8" id="KW-0812">Transmembrane</keyword>
<comment type="subcellular location">
    <subcellularLocation>
        <location evidence="1 8">Cell outer membrane</location>
        <topology evidence="1 8">Multi-pass membrane protein</topology>
    </subcellularLocation>
</comment>
<feature type="chain" id="PRO_5037634349" evidence="10">
    <location>
        <begin position="28"/>
        <end position="703"/>
    </location>
</feature>
<dbReference type="GO" id="GO:0015344">
    <property type="term" value="F:siderophore uptake transmembrane transporter activity"/>
    <property type="evidence" value="ECO:0007669"/>
    <property type="project" value="TreeGrafter"/>
</dbReference>
<organism evidence="13 14">
    <name type="scientific">Eiseniibacteriota bacterium</name>
    <dbReference type="NCBI Taxonomy" id="2212470"/>
    <lineage>
        <taxon>Bacteria</taxon>
        <taxon>Candidatus Eiseniibacteriota</taxon>
    </lineage>
</organism>
<dbReference type="Pfam" id="PF00593">
    <property type="entry name" value="TonB_dep_Rec_b-barrel"/>
    <property type="match status" value="1"/>
</dbReference>
<keyword evidence="6 8" id="KW-0472">Membrane</keyword>
<dbReference type="AlphaFoldDB" id="A0A933S9H3"/>
<keyword evidence="3 8" id="KW-1134">Transmembrane beta strand</keyword>
<keyword evidence="7 8" id="KW-0998">Cell outer membrane</keyword>
<dbReference type="PROSITE" id="PS52016">
    <property type="entry name" value="TONB_DEPENDENT_REC_3"/>
    <property type="match status" value="1"/>
</dbReference>
<evidence type="ECO:0000259" key="12">
    <source>
        <dbReference type="Pfam" id="PF07715"/>
    </source>
</evidence>
<dbReference type="InterPro" id="IPR012910">
    <property type="entry name" value="Plug_dom"/>
</dbReference>
<keyword evidence="5 9" id="KW-0798">TonB box</keyword>
<evidence type="ECO:0000259" key="11">
    <source>
        <dbReference type="Pfam" id="PF00593"/>
    </source>
</evidence>
<evidence type="ECO:0000256" key="8">
    <source>
        <dbReference type="PROSITE-ProRule" id="PRU01360"/>
    </source>
</evidence>
<evidence type="ECO:0000256" key="6">
    <source>
        <dbReference type="ARBA" id="ARBA00023136"/>
    </source>
</evidence>
<keyword evidence="13" id="KW-0675">Receptor</keyword>
<dbReference type="PANTHER" id="PTHR30069">
    <property type="entry name" value="TONB-DEPENDENT OUTER MEMBRANE RECEPTOR"/>
    <property type="match status" value="1"/>
</dbReference>
<dbReference type="EMBL" id="JACRIW010000014">
    <property type="protein sequence ID" value="MBI5168169.1"/>
    <property type="molecule type" value="Genomic_DNA"/>
</dbReference>
<evidence type="ECO:0000313" key="14">
    <source>
        <dbReference type="Proteomes" id="UP000696931"/>
    </source>
</evidence>
<dbReference type="InterPro" id="IPR039426">
    <property type="entry name" value="TonB-dep_rcpt-like"/>
</dbReference>
<dbReference type="InterPro" id="IPR000531">
    <property type="entry name" value="Beta-barrel_TonB"/>
</dbReference>
<name>A0A933S9H3_UNCEI</name>
<dbReference type="InterPro" id="IPR037066">
    <property type="entry name" value="Plug_dom_sf"/>
</dbReference>
<evidence type="ECO:0000313" key="13">
    <source>
        <dbReference type="EMBL" id="MBI5168169.1"/>
    </source>
</evidence>
<protein>
    <submittedName>
        <fullName evidence="13">TonB-dependent receptor</fullName>
    </submittedName>
</protein>
<dbReference type="SUPFAM" id="SSF56935">
    <property type="entry name" value="Porins"/>
    <property type="match status" value="1"/>
</dbReference>
<comment type="caution">
    <text evidence="13">The sequence shown here is derived from an EMBL/GenBank/DDBJ whole genome shotgun (WGS) entry which is preliminary data.</text>
</comment>